<reference evidence="3" key="2">
    <citation type="journal article" date="2024" name="Nature">
        <title>Anoxygenic phototroph of the Chloroflexota uses a type I reaction centre.</title>
        <authorList>
            <person name="Tsuji J.M."/>
            <person name="Shaw N.A."/>
            <person name="Nagashima S."/>
            <person name="Venkiteswaran J.J."/>
            <person name="Schiff S.L."/>
            <person name="Watanabe T."/>
            <person name="Fukui M."/>
            <person name="Hanada S."/>
            <person name="Tank M."/>
            <person name="Neufeld J.D."/>
        </authorList>
    </citation>
    <scope>NUCLEOTIDE SEQUENCE</scope>
    <source>
        <strain evidence="3">L227-S17</strain>
    </source>
</reference>
<dbReference type="EMBL" id="CP128399">
    <property type="protein sequence ID" value="WJW67175.1"/>
    <property type="molecule type" value="Genomic_DNA"/>
</dbReference>
<dbReference type="EMBL" id="JACATZ010000001">
    <property type="protein sequence ID" value="NWJ45300.1"/>
    <property type="molecule type" value="Genomic_DNA"/>
</dbReference>
<evidence type="ECO:0000313" key="3">
    <source>
        <dbReference type="EMBL" id="WJW67175.1"/>
    </source>
</evidence>
<dbReference type="GO" id="GO:0004523">
    <property type="term" value="F:RNA-DNA hybrid ribonuclease activity"/>
    <property type="evidence" value="ECO:0007669"/>
    <property type="project" value="InterPro"/>
</dbReference>
<sequence>MSNNIAEINEYDYILTFDGGADPNPGRGYGSYHLKTRKGKERLESRIQFGDNMTNNQAEYTALISGLADLVETIERAGKQPSTYSVRVWGDSNLVIQQLKGAWKVKDPKLEPLHRRALELSKRFKATSLNWHDRSNSVRLLGH</sequence>
<reference evidence="2 4" key="1">
    <citation type="submission" date="2020-06" db="EMBL/GenBank/DDBJ databases">
        <title>Anoxygenic phototrophic Chloroflexota member uses a Type I reaction center.</title>
        <authorList>
            <person name="Tsuji J.M."/>
            <person name="Shaw N.A."/>
            <person name="Nagashima S."/>
            <person name="Venkiteswaran J."/>
            <person name="Schiff S.L."/>
            <person name="Hanada S."/>
            <person name="Tank M."/>
            <person name="Neufeld J.D."/>
        </authorList>
    </citation>
    <scope>NUCLEOTIDE SEQUENCE [LARGE SCALE GENOMIC DNA]</scope>
    <source>
        <strain evidence="2">L227-S17</strain>
    </source>
</reference>
<evidence type="ECO:0000313" key="4">
    <source>
        <dbReference type="Proteomes" id="UP000521676"/>
    </source>
</evidence>
<evidence type="ECO:0000259" key="1">
    <source>
        <dbReference type="PROSITE" id="PS50879"/>
    </source>
</evidence>
<evidence type="ECO:0000313" key="2">
    <source>
        <dbReference type="EMBL" id="NWJ45300.1"/>
    </source>
</evidence>
<protein>
    <submittedName>
        <fullName evidence="2">Ribonuclease HI family protein</fullName>
    </submittedName>
</protein>
<dbReference type="PANTHER" id="PTHR48475:SF1">
    <property type="entry name" value="RNASE H TYPE-1 DOMAIN-CONTAINING PROTEIN"/>
    <property type="match status" value="1"/>
</dbReference>
<dbReference type="InterPro" id="IPR002156">
    <property type="entry name" value="RNaseH_domain"/>
</dbReference>
<dbReference type="SUPFAM" id="SSF53098">
    <property type="entry name" value="Ribonuclease H-like"/>
    <property type="match status" value="1"/>
</dbReference>
<dbReference type="Gene3D" id="3.30.420.10">
    <property type="entry name" value="Ribonuclease H-like superfamily/Ribonuclease H"/>
    <property type="match status" value="1"/>
</dbReference>
<evidence type="ECO:0000313" key="5">
    <source>
        <dbReference type="Proteomes" id="UP001431572"/>
    </source>
</evidence>
<dbReference type="Pfam" id="PF13456">
    <property type="entry name" value="RVT_3"/>
    <property type="match status" value="1"/>
</dbReference>
<keyword evidence="5" id="KW-1185">Reference proteome</keyword>
<dbReference type="Proteomes" id="UP001431572">
    <property type="component" value="Chromosome 1"/>
</dbReference>
<accession>A0A8T7M0F9</accession>
<dbReference type="PANTHER" id="PTHR48475">
    <property type="entry name" value="RIBONUCLEASE H"/>
    <property type="match status" value="1"/>
</dbReference>
<dbReference type="InterPro" id="IPR012337">
    <property type="entry name" value="RNaseH-like_sf"/>
</dbReference>
<dbReference type="Proteomes" id="UP000521676">
    <property type="component" value="Unassembled WGS sequence"/>
</dbReference>
<gene>
    <name evidence="2" type="ORF">HXX08_05415</name>
    <name evidence="3" type="ORF">OZ401_000431</name>
</gene>
<dbReference type="PROSITE" id="PS50879">
    <property type="entry name" value="RNASE_H_1"/>
    <property type="match status" value="1"/>
</dbReference>
<proteinExistence type="predicted"/>
<dbReference type="InterPro" id="IPR036397">
    <property type="entry name" value="RNaseH_sf"/>
</dbReference>
<dbReference type="AlphaFoldDB" id="A0A8T7M0F9"/>
<dbReference type="GO" id="GO:0003676">
    <property type="term" value="F:nucleic acid binding"/>
    <property type="evidence" value="ECO:0007669"/>
    <property type="project" value="InterPro"/>
</dbReference>
<feature type="domain" description="RNase H type-1" evidence="1">
    <location>
        <begin position="9"/>
        <end position="143"/>
    </location>
</feature>
<name>A0A8T7M0F9_9CHLR</name>
<dbReference type="RefSeq" id="WP_341469073.1">
    <property type="nucleotide sequence ID" value="NZ_CP128399.1"/>
</dbReference>
<dbReference type="CDD" id="cd09279">
    <property type="entry name" value="RNase_HI_like"/>
    <property type="match status" value="1"/>
</dbReference>
<organism evidence="2 4">
    <name type="scientific">Candidatus Chlorohelix allophototropha</name>
    <dbReference type="NCBI Taxonomy" id="3003348"/>
    <lineage>
        <taxon>Bacteria</taxon>
        <taxon>Bacillati</taxon>
        <taxon>Chloroflexota</taxon>
        <taxon>Chloroflexia</taxon>
        <taxon>Candidatus Chloroheliales</taxon>
        <taxon>Candidatus Chloroheliaceae</taxon>
        <taxon>Candidatus Chlorohelix</taxon>
    </lineage>
</organism>